<evidence type="ECO:0000256" key="7">
    <source>
        <dbReference type="SAM" id="MobiDB-lite"/>
    </source>
</evidence>
<dbReference type="GO" id="GO:0006265">
    <property type="term" value="P:DNA topological change"/>
    <property type="evidence" value="ECO:0007669"/>
    <property type="project" value="UniProtKB-UniRule"/>
</dbReference>
<organism evidence="9 10">
    <name type="scientific">Parasphaerochaeta coccoides (strain ATCC BAA-1237 / DSM 17374 / SPN1)</name>
    <name type="common">Sphaerochaeta coccoides</name>
    <dbReference type="NCBI Taxonomy" id="760011"/>
    <lineage>
        <taxon>Bacteria</taxon>
        <taxon>Pseudomonadati</taxon>
        <taxon>Spirochaetota</taxon>
        <taxon>Spirochaetia</taxon>
        <taxon>Spirochaetales</taxon>
        <taxon>Sphaerochaetaceae</taxon>
        <taxon>Parasphaerochaeta</taxon>
    </lineage>
</organism>
<dbReference type="Gene3D" id="1.10.268.10">
    <property type="entry name" value="Topoisomerase, domain 3"/>
    <property type="match status" value="1"/>
</dbReference>
<accession>F4GLX4</accession>
<keyword evidence="10" id="KW-1185">Reference proteome</keyword>
<dbReference type="EMBL" id="CP002659">
    <property type="protein sequence ID" value="AEC03015.1"/>
    <property type="molecule type" value="Genomic_DNA"/>
</dbReference>
<dbReference type="Pfam" id="PF00521">
    <property type="entry name" value="DNA_topoisoIV"/>
    <property type="match status" value="1"/>
</dbReference>
<feature type="domain" description="Topo IIA-type catalytic" evidence="8">
    <location>
        <begin position="25"/>
        <end position="472"/>
    </location>
</feature>
<evidence type="ECO:0000256" key="3">
    <source>
        <dbReference type="ARBA" id="ARBA00023029"/>
    </source>
</evidence>
<evidence type="ECO:0000313" key="10">
    <source>
        <dbReference type="Proteomes" id="UP000007939"/>
    </source>
</evidence>
<dbReference type="HOGENOM" id="CLU_015760_0_0_12"/>
<evidence type="ECO:0000259" key="8">
    <source>
        <dbReference type="PROSITE" id="PS52040"/>
    </source>
</evidence>
<dbReference type="PANTHER" id="PTHR43493:SF5">
    <property type="entry name" value="DNA GYRASE SUBUNIT A, CHLOROPLASTIC_MITOCHONDRIAL"/>
    <property type="match status" value="1"/>
</dbReference>
<dbReference type="STRING" id="760011.Spico_1817"/>
<dbReference type="InterPro" id="IPR050220">
    <property type="entry name" value="Type_II_DNA_Topoisomerases"/>
</dbReference>
<evidence type="ECO:0000313" key="9">
    <source>
        <dbReference type="EMBL" id="AEC03015.1"/>
    </source>
</evidence>
<evidence type="ECO:0000256" key="6">
    <source>
        <dbReference type="PROSITE-ProRule" id="PRU01384"/>
    </source>
</evidence>
<feature type="region of interest" description="Disordered" evidence="7">
    <location>
        <begin position="638"/>
        <end position="667"/>
    </location>
</feature>
<evidence type="ECO:0000256" key="2">
    <source>
        <dbReference type="ARBA" id="ARBA00008263"/>
    </source>
</evidence>
<sequence length="667" mass="75467">MAHAETIYRHNYLEYASYVIKERAIPDVVDGLKPVQRRIIHTLFEMDDGKFHKVANVVGHSMRYHPHGDASIYEALVNMANFDLFIERQGNFGNALTGDRAAAGRYIECRIFPFAKRVLYNPELTEYVDSYDGRNREPVAFPAKIPVVLIQGAEGIAVGMSTKMLPHNAIEVLDAMKSVLKGESFMLFPDLPTGGILDVQEYGDGTGSISVRAKLDTSDPKRIVITELPYGVTSEAMIESIEAAARKGRLKVAAINDYTSDKANIEVCLARGTYSKDIEDALYAHTSCEQKISVNALVIKDNMPEIMPVSAIVRFHVRQLLDVLKAELELEKGHLFDTLHARTLERIFVEERIYKRIEQKRSADAVEAAVVSGFEPYGSELIRPLVHDDVERLLKIPIRRISLFDIEKNRAEIENIHEKLKDIEWKLSHLTDYALGYLDELKTLLGVKEHARRSSIKQFELVDAKSVAQRDLTLRYDPKTGYLGYDIKTGNAMAMVSLYDRLLLILKDGTYFVQDAPDKIFVGKGLQYCGYADKDELANIVFTTIYQDKDSKALFIKRCRITQFILDKKYALLPEGSYKLLKLSTFLYADLTAKYKPSRGIKILEETFHFSDFLIKGARSQGVRLSTKDIESLRIQRMEAAPPPENVPELFEDEPEVASSDVDEDGE</sequence>
<reference evidence="10" key="1">
    <citation type="submission" date="2011-04" db="EMBL/GenBank/DDBJ databases">
        <title>The complete genome of Spirochaeta coccoides DSM 17374.</title>
        <authorList>
            <person name="Lucas S."/>
            <person name="Copeland A."/>
            <person name="Lapidus A."/>
            <person name="Bruce D."/>
            <person name="Goodwin L."/>
            <person name="Pitluck S."/>
            <person name="Peters L."/>
            <person name="Kyrpides N."/>
            <person name="Mavromatis K."/>
            <person name="Pagani I."/>
            <person name="Ivanova N."/>
            <person name="Ovchinnikova G."/>
            <person name="Lu M."/>
            <person name="Detter J.C."/>
            <person name="Tapia R."/>
            <person name="Han C."/>
            <person name="Land M."/>
            <person name="Hauser L."/>
            <person name="Markowitz V."/>
            <person name="Cheng J.-F."/>
            <person name="Hugenholtz P."/>
            <person name="Woyke T."/>
            <person name="Wu D."/>
            <person name="Spring S."/>
            <person name="Schroeder M."/>
            <person name="Brambilla E."/>
            <person name="Klenk H.-P."/>
            <person name="Eisen J.A."/>
        </authorList>
    </citation>
    <scope>NUCLEOTIDE SEQUENCE [LARGE SCALE GENOMIC DNA]</scope>
    <source>
        <strain evidence="10">ATCC BAA-1237 / DSM 17374 / SPN1</strain>
    </source>
</reference>
<dbReference type="eggNOG" id="COG0188">
    <property type="taxonomic scope" value="Bacteria"/>
</dbReference>
<name>F4GLX4_PARC1</name>
<dbReference type="Proteomes" id="UP000007939">
    <property type="component" value="Chromosome"/>
</dbReference>
<dbReference type="SUPFAM" id="SSF56719">
    <property type="entry name" value="Type II DNA topoisomerase"/>
    <property type="match status" value="1"/>
</dbReference>
<dbReference type="NCBIfam" id="NF007209">
    <property type="entry name" value="PRK09631.1"/>
    <property type="match status" value="1"/>
</dbReference>
<dbReference type="PROSITE" id="PS52040">
    <property type="entry name" value="TOPO_IIA"/>
    <property type="match status" value="1"/>
</dbReference>
<dbReference type="KEGG" id="scc:Spico_1817"/>
<dbReference type="GO" id="GO:0003918">
    <property type="term" value="F:DNA topoisomerase type II (double strand cut, ATP-hydrolyzing) activity"/>
    <property type="evidence" value="ECO:0007669"/>
    <property type="project" value="UniProtKB-EC"/>
</dbReference>
<dbReference type="GO" id="GO:0003677">
    <property type="term" value="F:DNA binding"/>
    <property type="evidence" value="ECO:0007669"/>
    <property type="project" value="UniProtKB-UniRule"/>
</dbReference>
<keyword evidence="3 6" id="KW-0799">Topoisomerase</keyword>
<dbReference type="AlphaFoldDB" id="F4GLX4"/>
<evidence type="ECO:0000256" key="5">
    <source>
        <dbReference type="ARBA" id="ARBA00023235"/>
    </source>
</evidence>
<comment type="catalytic activity">
    <reaction evidence="1 6">
        <text>ATP-dependent breakage, passage and rejoining of double-stranded DNA.</text>
        <dbReference type="EC" id="5.6.2.2"/>
    </reaction>
</comment>
<keyword evidence="4 6" id="KW-0238">DNA-binding</keyword>
<protein>
    <submittedName>
        <fullName evidence="9">DNA topoisomerase IV subunit A</fullName>
        <ecNumber evidence="9">5.99.1.3</ecNumber>
    </submittedName>
</protein>
<dbReference type="Gene3D" id="3.90.199.10">
    <property type="entry name" value="Topoisomerase II, domain 5"/>
    <property type="match status" value="1"/>
</dbReference>
<feature type="compositionally biased region" description="Acidic residues" evidence="7">
    <location>
        <begin position="650"/>
        <end position="667"/>
    </location>
</feature>
<dbReference type="RefSeq" id="WP_013740408.1">
    <property type="nucleotide sequence ID" value="NC_015436.1"/>
</dbReference>
<dbReference type="InterPro" id="IPR002205">
    <property type="entry name" value="Topo_IIA_dom_A"/>
</dbReference>
<dbReference type="Gene3D" id="3.30.1360.40">
    <property type="match status" value="1"/>
</dbReference>
<dbReference type="OrthoDB" id="9806486at2"/>
<reference evidence="9 10" key="2">
    <citation type="journal article" date="2012" name="Stand. Genomic Sci.">
        <title>Complete genome sequence of the termite hindgut bacterium Spirochaeta coccoides type strain (SPN1(T)), reclassification in the genus Sphaerochaeta as Sphaerochaeta coccoides comb. nov. and emendations of the family Spirochaetaceae and the genus Sphaerochaeta.</title>
        <authorList>
            <person name="Abt B."/>
            <person name="Han C."/>
            <person name="Scheuner C."/>
            <person name="Lu M."/>
            <person name="Lapidus A."/>
            <person name="Nolan M."/>
            <person name="Lucas S."/>
            <person name="Hammon N."/>
            <person name="Deshpande S."/>
            <person name="Cheng J.F."/>
            <person name="Tapia R."/>
            <person name="Goodwin L.A."/>
            <person name="Pitluck S."/>
            <person name="Liolios K."/>
            <person name="Pagani I."/>
            <person name="Ivanova N."/>
            <person name="Mavromatis K."/>
            <person name="Mikhailova N."/>
            <person name="Huntemann M."/>
            <person name="Pati A."/>
            <person name="Chen A."/>
            <person name="Palaniappan K."/>
            <person name="Land M."/>
            <person name="Hauser L."/>
            <person name="Brambilla E.M."/>
            <person name="Rohde M."/>
            <person name="Spring S."/>
            <person name="Gronow S."/>
            <person name="Goker M."/>
            <person name="Woyke T."/>
            <person name="Bristow J."/>
            <person name="Eisen J.A."/>
            <person name="Markowitz V."/>
            <person name="Hugenholtz P."/>
            <person name="Kyrpides N.C."/>
            <person name="Klenk H.P."/>
            <person name="Detter J.C."/>
        </authorList>
    </citation>
    <scope>NUCLEOTIDE SEQUENCE [LARGE SCALE GENOMIC DNA]</scope>
    <source>
        <strain evidence="10">ATCC BAA-1237 / DSM 17374 / SPN1</strain>
    </source>
</reference>
<dbReference type="GO" id="GO:0005737">
    <property type="term" value="C:cytoplasm"/>
    <property type="evidence" value="ECO:0007669"/>
    <property type="project" value="TreeGrafter"/>
</dbReference>
<dbReference type="SMART" id="SM00434">
    <property type="entry name" value="TOP4c"/>
    <property type="match status" value="1"/>
</dbReference>
<dbReference type="GO" id="GO:0005524">
    <property type="term" value="F:ATP binding"/>
    <property type="evidence" value="ECO:0007669"/>
    <property type="project" value="InterPro"/>
</dbReference>
<proteinExistence type="inferred from homology"/>
<dbReference type="InterPro" id="IPR013760">
    <property type="entry name" value="Topo_IIA-like_dom_sf"/>
</dbReference>
<feature type="active site" description="O-(5'-phospho-DNA)-tyrosine intermediate" evidence="6">
    <location>
        <position position="106"/>
    </location>
</feature>
<dbReference type="EC" id="5.99.1.3" evidence="9"/>
<gene>
    <name evidence="9" type="ordered locus">Spico_1817</name>
</gene>
<keyword evidence="5 6" id="KW-0413">Isomerase</keyword>
<comment type="similarity">
    <text evidence="2">Belongs to the type II topoisomerase GyrA/ParC subunit family.</text>
</comment>
<dbReference type="InterPro" id="IPR013758">
    <property type="entry name" value="Topo_IIA_A/C_ab"/>
</dbReference>
<dbReference type="PANTHER" id="PTHR43493">
    <property type="entry name" value="DNA GYRASE/TOPOISOMERASE SUBUNIT A"/>
    <property type="match status" value="1"/>
</dbReference>
<evidence type="ECO:0000256" key="1">
    <source>
        <dbReference type="ARBA" id="ARBA00000185"/>
    </source>
</evidence>
<dbReference type="GO" id="GO:0009330">
    <property type="term" value="C:DNA topoisomerase type II (double strand cut, ATP-hydrolyzing) complex"/>
    <property type="evidence" value="ECO:0007669"/>
    <property type="project" value="TreeGrafter"/>
</dbReference>
<evidence type="ECO:0000256" key="4">
    <source>
        <dbReference type="ARBA" id="ARBA00023125"/>
    </source>
</evidence>
<dbReference type="InterPro" id="IPR013757">
    <property type="entry name" value="Topo_IIA_A_a_sf"/>
</dbReference>